<organism evidence="1 2">
    <name type="scientific">Araneus ventricosus</name>
    <name type="common">Orbweaver spider</name>
    <name type="synonym">Epeira ventricosa</name>
    <dbReference type="NCBI Taxonomy" id="182803"/>
    <lineage>
        <taxon>Eukaryota</taxon>
        <taxon>Metazoa</taxon>
        <taxon>Ecdysozoa</taxon>
        <taxon>Arthropoda</taxon>
        <taxon>Chelicerata</taxon>
        <taxon>Arachnida</taxon>
        <taxon>Araneae</taxon>
        <taxon>Araneomorphae</taxon>
        <taxon>Entelegynae</taxon>
        <taxon>Araneoidea</taxon>
        <taxon>Araneidae</taxon>
        <taxon>Araneus</taxon>
    </lineage>
</organism>
<reference evidence="1 2" key="1">
    <citation type="journal article" date="2019" name="Sci. Rep.">
        <title>Orb-weaving spider Araneus ventricosus genome elucidates the spidroin gene catalogue.</title>
        <authorList>
            <person name="Kono N."/>
            <person name="Nakamura H."/>
            <person name="Ohtoshi R."/>
            <person name="Moran D.A.P."/>
            <person name="Shinohara A."/>
            <person name="Yoshida Y."/>
            <person name="Fujiwara M."/>
            <person name="Mori M."/>
            <person name="Tomita M."/>
            <person name="Arakawa K."/>
        </authorList>
    </citation>
    <scope>NUCLEOTIDE SEQUENCE [LARGE SCALE GENOMIC DNA]</scope>
</reference>
<evidence type="ECO:0000313" key="1">
    <source>
        <dbReference type="EMBL" id="GBO41387.1"/>
    </source>
</evidence>
<protein>
    <submittedName>
        <fullName evidence="1">Uncharacterized protein</fullName>
    </submittedName>
</protein>
<name>A0A4Y2WZN9_ARAVE</name>
<accession>A0A4Y2WZN9</accession>
<evidence type="ECO:0000313" key="2">
    <source>
        <dbReference type="Proteomes" id="UP000499080"/>
    </source>
</evidence>
<comment type="caution">
    <text evidence="1">The sequence shown here is derived from an EMBL/GenBank/DDBJ whole genome shotgun (WGS) entry which is preliminary data.</text>
</comment>
<gene>
    <name evidence="1" type="ORF">AVEN_33703_1</name>
</gene>
<sequence>DFKHLYLILDQTASKMNTSPDALMPCCCEKTSKDWTPWWIYCTVKEDEDALDE</sequence>
<dbReference type="Proteomes" id="UP000499080">
    <property type="component" value="Unassembled WGS sequence"/>
</dbReference>
<dbReference type="AlphaFoldDB" id="A0A4Y2WZN9"/>
<keyword evidence="2" id="KW-1185">Reference proteome</keyword>
<dbReference type="EMBL" id="BGPR01067007">
    <property type="protein sequence ID" value="GBO41387.1"/>
    <property type="molecule type" value="Genomic_DNA"/>
</dbReference>
<feature type="non-terminal residue" evidence="1">
    <location>
        <position position="1"/>
    </location>
</feature>
<proteinExistence type="predicted"/>